<name>A0AAE7XPH7_9CAUD</name>
<sequence length="232" mass="26999">MEQEQDLRDLPQHIVNGFSFRDGSAQLMSFALDVVRLGGRIDESFWEDRIVEDPNKIDLMSVIHITGPVIGRRQFDLFESLETCRKNAHVVLGALIYGLDLLMRELKTAFLREEGAFTRIRHNETNMFSRELISYLTRPAEEKDILMLHTYRRQSASLCDAEPVLFGIHSSGGSQFVWNGDWRAYLKQPLEMRKMHLSSWHHNHALTEHRMKEMLNAYLYNKFPEQFGGKSA</sequence>
<accession>A0AAE7XPH7</accession>
<reference evidence="1 2" key="1">
    <citation type="submission" date="2021-06" db="EMBL/GenBank/DDBJ databases">
        <title>Complete genome sequence of Erwinia phage pEa_SNUABM_33.</title>
        <authorList>
            <person name="Kim S.G."/>
            <person name="Park S.C."/>
        </authorList>
    </citation>
    <scope>NUCLEOTIDE SEQUENCE [LARGE SCALE GENOMIC DNA]</scope>
</reference>
<evidence type="ECO:0000313" key="1">
    <source>
        <dbReference type="EMBL" id="QZE57908.1"/>
    </source>
</evidence>
<dbReference type="Proteomes" id="UP000827805">
    <property type="component" value="Segment"/>
</dbReference>
<evidence type="ECO:0000313" key="2">
    <source>
        <dbReference type="Proteomes" id="UP000827805"/>
    </source>
</evidence>
<dbReference type="EMBL" id="MZ443779">
    <property type="protein sequence ID" value="QZE57908.1"/>
    <property type="molecule type" value="Genomic_DNA"/>
</dbReference>
<keyword evidence="2" id="KW-1185">Reference proteome</keyword>
<gene>
    <name evidence="1" type="ORF">pEaSNUABM33_00032</name>
</gene>
<organism evidence="1 2">
    <name type="scientific">Erwinia phage pEa_SNUABM_33</name>
    <dbReference type="NCBI Taxonomy" id="2869556"/>
    <lineage>
        <taxon>Viruses</taxon>
        <taxon>Duplodnaviria</taxon>
        <taxon>Heunggongvirae</taxon>
        <taxon>Uroviricota</taxon>
        <taxon>Caudoviricetes</taxon>
        <taxon>Alexandravirus</taxon>
        <taxon>Alexandravirus SNUABM33</taxon>
    </lineage>
</organism>
<protein>
    <submittedName>
        <fullName evidence="1">Uncharacterized protein</fullName>
    </submittedName>
</protein>
<proteinExistence type="predicted"/>